<reference evidence="1" key="1">
    <citation type="submission" date="2018-05" db="EMBL/GenBank/DDBJ databases">
        <authorList>
            <person name="Lanie J.A."/>
            <person name="Ng W.-L."/>
            <person name="Kazmierczak K.M."/>
            <person name="Andrzejewski T.M."/>
            <person name="Davidsen T.M."/>
            <person name="Wayne K.J."/>
            <person name="Tettelin H."/>
            <person name="Glass J.I."/>
            <person name="Rusch D."/>
            <person name="Podicherti R."/>
            <person name="Tsui H.-C.T."/>
            <person name="Winkler M.E."/>
        </authorList>
    </citation>
    <scope>NUCLEOTIDE SEQUENCE</scope>
</reference>
<name>A0A382A9A6_9ZZZZ</name>
<dbReference type="AlphaFoldDB" id="A0A382A9A6"/>
<feature type="non-terminal residue" evidence="1">
    <location>
        <position position="1"/>
    </location>
</feature>
<accession>A0A382A9A6</accession>
<evidence type="ECO:0000313" key="1">
    <source>
        <dbReference type="EMBL" id="SVA97702.1"/>
    </source>
</evidence>
<protein>
    <submittedName>
        <fullName evidence="1">Uncharacterized protein</fullName>
    </submittedName>
</protein>
<proteinExistence type="predicted"/>
<gene>
    <name evidence="1" type="ORF">METZ01_LOCUS150556</name>
</gene>
<organism evidence="1">
    <name type="scientific">marine metagenome</name>
    <dbReference type="NCBI Taxonomy" id="408172"/>
    <lineage>
        <taxon>unclassified sequences</taxon>
        <taxon>metagenomes</taxon>
        <taxon>ecological metagenomes</taxon>
    </lineage>
</organism>
<sequence length="90" mass="10051">VAIDFLETAGCQRHGSRGLSVRLEGACAQARLRCFALVQMLNSLRYGTASGKLLRALPEQPVPPGDVLRFYFFGHFFVDFLWAGRLMCDN</sequence>
<dbReference type="EMBL" id="UINC01024315">
    <property type="protein sequence ID" value="SVA97702.1"/>
    <property type="molecule type" value="Genomic_DNA"/>
</dbReference>